<protein>
    <submittedName>
        <fullName evidence="1">Uncharacterized protein</fullName>
    </submittedName>
</protein>
<dbReference type="EMBL" id="BPLR01020931">
    <property type="protein sequence ID" value="GIX84121.1"/>
    <property type="molecule type" value="Genomic_DNA"/>
</dbReference>
<proteinExistence type="predicted"/>
<evidence type="ECO:0000313" key="1">
    <source>
        <dbReference type="EMBL" id="GIX84121.1"/>
    </source>
</evidence>
<accession>A0AAV4NH80</accession>
<dbReference type="AlphaFoldDB" id="A0AAV4NH80"/>
<organism evidence="1 2">
    <name type="scientific">Caerostris extrusa</name>
    <name type="common">Bark spider</name>
    <name type="synonym">Caerostris bankana</name>
    <dbReference type="NCBI Taxonomy" id="172846"/>
    <lineage>
        <taxon>Eukaryota</taxon>
        <taxon>Metazoa</taxon>
        <taxon>Ecdysozoa</taxon>
        <taxon>Arthropoda</taxon>
        <taxon>Chelicerata</taxon>
        <taxon>Arachnida</taxon>
        <taxon>Araneae</taxon>
        <taxon>Araneomorphae</taxon>
        <taxon>Entelegynae</taxon>
        <taxon>Araneoidea</taxon>
        <taxon>Araneidae</taxon>
        <taxon>Caerostris</taxon>
    </lineage>
</organism>
<sequence>MSRPKITILSFHTGLSFEKGKNPWDKKNHPNSRSNRRRSDLPERYVYFSLSSRKPAFWHTPTKVCEKDFSDISSWQGLKEHGEKGGKIAPLKVSLCEFKRRIFG</sequence>
<evidence type="ECO:0000313" key="2">
    <source>
        <dbReference type="Proteomes" id="UP001054945"/>
    </source>
</evidence>
<gene>
    <name evidence="1" type="ORF">CEXT_129491</name>
</gene>
<dbReference type="Proteomes" id="UP001054945">
    <property type="component" value="Unassembled WGS sequence"/>
</dbReference>
<name>A0AAV4NH80_CAEEX</name>
<comment type="caution">
    <text evidence="1">The sequence shown here is derived from an EMBL/GenBank/DDBJ whole genome shotgun (WGS) entry which is preliminary data.</text>
</comment>
<keyword evidence="2" id="KW-1185">Reference proteome</keyword>
<reference evidence="1 2" key="1">
    <citation type="submission" date="2021-06" db="EMBL/GenBank/DDBJ databases">
        <title>Caerostris extrusa draft genome.</title>
        <authorList>
            <person name="Kono N."/>
            <person name="Arakawa K."/>
        </authorList>
    </citation>
    <scope>NUCLEOTIDE SEQUENCE [LARGE SCALE GENOMIC DNA]</scope>
</reference>